<dbReference type="GO" id="GO:0004803">
    <property type="term" value="F:transposase activity"/>
    <property type="evidence" value="ECO:0007669"/>
    <property type="project" value="InterPro"/>
</dbReference>
<proteinExistence type="predicted"/>
<dbReference type="GO" id="GO:0006313">
    <property type="term" value="P:DNA transposition"/>
    <property type="evidence" value="ECO:0007669"/>
    <property type="project" value="InterPro"/>
</dbReference>
<name>A0A9X1W7I5_9GAMM</name>
<feature type="domain" description="Transposase IS200-like" evidence="2">
    <location>
        <begin position="9"/>
        <end position="125"/>
    </location>
</feature>
<keyword evidence="1" id="KW-0472">Membrane</keyword>
<sequence length="258" mass="29731">MPRMGRLVLPNYPHHVVQRGHNRQVVFAADEDYQRYLADLRELKDPFGIKVYAYCLMTNHAHLLLAPGEAVAGLGQLMKALAARAKRYRNRLEGRSGTLWESRYKSSVVQTDTYLLACSRYIELNPVRARMAADPSEYRWSSFNSRVSLGQSTEWLDTDPCYLALGCTQQQRSERYGAFVRGAVLVCLLLGFGKRWWITGTRFLVMNKFYEYRQWVLSFIGIGIAISAIRHWGDWRDFFSVGNNRGQTTFLLDVDVVE</sequence>
<dbReference type="InterPro" id="IPR002686">
    <property type="entry name" value="Transposase_17"/>
</dbReference>
<dbReference type="PANTHER" id="PTHR34322:SF2">
    <property type="entry name" value="TRANSPOSASE IS200-LIKE DOMAIN-CONTAINING PROTEIN"/>
    <property type="match status" value="1"/>
</dbReference>
<dbReference type="InterPro" id="IPR036515">
    <property type="entry name" value="Transposase_17_sf"/>
</dbReference>
<feature type="transmembrane region" description="Helical" evidence="1">
    <location>
        <begin position="212"/>
        <end position="229"/>
    </location>
</feature>
<evidence type="ECO:0000256" key="1">
    <source>
        <dbReference type="SAM" id="Phobius"/>
    </source>
</evidence>
<dbReference type="GO" id="GO:0003677">
    <property type="term" value="F:DNA binding"/>
    <property type="evidence" value="ECO:0007669"/>
    <property type="project" value="InterPro"/>
</dbReference>
<keyword evidence="1" id="KW-1133">Transmembrane helix</keyword>
<gene>
    <name evidence="3" type="ORF">MST27_22125</name>
</gene>
<keyword evidence="1" id="KW-0812">Transmembrane</keyword>
<protein>
    <submittedName>
        <fullName evidence="3">Transposase</fullName>
    </submittedName>
</protein>
<evidence type="ECO:0000313" key="3">
    <source>
        <dbReference type="EMBL" id="MCJ0976045.1"/>
    </source>
</evidence>
<dbReference type="Gene3D" id="3.30.70.1290">
    <property type="entry name" value="Transposase IS200-like"/>
    <property type="match status" value="1"/>
</dbReference>
<evidence type="ECO:0000313" key="4">
    <source>
        <dbReference type="Proteomes" id="UP001139682"/>
    </source>
</evidence>
<keyword evidence="4" id="KW-1185">Reference proteome</keyword>
<evidence type="ECO:0000259" key="2">
    <source>
        <dbReference type="SMART" id="SM01321"/>
    </source>
</evidence>
<dbReference type="Pfam" id="PF01797">
    <property type="entry name" value="Y1_Tnp"/>
    <property type="match status" value="1"/>
</dbReference>
<dbReference type="SMART" id="SM01321">
    <property type="entry name" value="Y1_Tnp"/>
    <property type="match status" value="1"/>
</dbReference>
<organism evidence="3 4">
    <name type="scientific">Stutzerimonas marianensis</name>
    <dbReference type="NCBI Taxonomy" id="2929513"/>
    <lineage>
        <taxon>Bacteria</taxon>
        <taxon>Pseudomonadati</taxon>
        <taxon>Pseudomonadota</taxon>
        <taxon>Gammaproteobacteria</taxon>
        <taxon>Pseudomonadales</taxon>
        <taxon>Pseudomonadaceae</taxon>
        <taxon>Stutzerimonas</taxon>
    </lineage>
</organism>
<reference evidence="3" key="1">
    <citation type="submission" date="2022-03" db="EMBL/GenBank/DDBJ databases">
        <title>Pseudomonas marianensis sp. nov., a marine bacterium isolated from deep-sea sediments of the Mariana Trench.</title>
        <authorList>
            <person name="Wei Y."/>
        </authorList>
    </citation>
    <scope>NUCLEOTIDE SEQUENCE</scope>
    <source>
        <strain evidence="3">PS1</strain>
    </source>
</reference>
<dbReference type="AlphaFoldDB" id="A0A9X1W7I5"/>
<accession>A0A9X1W7I5</accession>
<feature type="transmembrane region" description="Helical" evidence="1">
    <location>
        <begin position="178"/>
        <end position="197"/>
    </location>
</feature>
<dbReference type="Proteomes" id="UP001139682">
    <property type="component" value="Unassembled WGS sequence"/>
</dbReference>
<dbReference type="SUPFAM" id="SSF143422">
    <property type="entry name" value="Transposase IS200-like"/>
    <property type="match status" value="1"/>
</dbReference>
<dbReference type="PANTHER" id="PTHR34322">
    <property type="entry name" value="TRANSPOSASE, Y1_TNP DOMAIN-CONTAINING"/>
    <property type="match status" value="1"/>
</dbReference>
<dbReference type="RefSeq" id="WP_243608001.1">
    <property type="nucleotide sequence ID" value="NZ_JALGRD010000030.1"/>
</dbReference>
<comment type="caution">
    <text evidence="3">The sequence shown here is derived from an EMBL/GenBank/DDBJ whole genome shotgun (WGS) entry which is preliminary data.</text>
</comment>
<dbReference type="EMBL" id="JALGRD010000030">
    <property type="protein sequence ID" value="MCJ0976045.1"/>
    <property type="molecule type" value="Genomic_DNA"/>
</dbReference>